<dbReference type="Pfam" id="PF00753">
    <property type="entry name" value="Lactamase_B"/>
    <property type="match status" value="1"/>
</dbReference>
<organism evidence="6 7">
    <name type="scientific">Jatrophihabitans lederbergiae</name>
    <dbReference type="NCBI Taxonomy" id="3075547"/>
    <lineage>
        <taxon>Bacteria</taxon>
        <taxon>Bacillati</taxon>
        <taxon>Actinomycetota</taxon>
        <taxon>Actinomycetes</taxon>
        <taxon>Jatrophihabitantales</taxon>
        <taxon>Jatrophihabitantaceae</taxon>
        <taxon>Jatrophihabitans</taxon>
    </lineage>
</organism>
<dbReference type="EMBL" id="JAVREH010000105">
    <property type="protein sequence ID" value="MDT0264424.1"/>
    <property type="molecule type" value="Genomic_DNA"/>
</dbReference>
<dbReference type="PANTHER" id="PTHR46233">
    <property type="entry name" value="HYDROXYACYLGLUTATHIONE HYDROLASE GLOC"/>
    <property type="match status" value="1"/>
</dbReference>
<dbReference type="SUPFAM" id="SSF56281">
    <property type="entry name" value="Metallo-hydrolase/oxidoreductase"/>
    <property type="match status" value="1"/>
</dbReference>
<dbReference type="Gene3D" id="3.60.15.10">
    <property type="entry name" value="Ribonuclease Z/Hydroxyacylglutathione hydrolase-like"/>
    <property type="match status" value="1"/>
</dbReference>
<protein>
    <submittedName>
        <fullName evidence="6">MBL fold metallo-hydrolase</fullName>
    </submittedName>
</protein>
<name>A0ABU2JIW5_9ACTN</name>
<evidence type="ECO:0000313" key="6">
    <source>
        <dbReference type="EMBL" id="MDT0264424.1"/>
    </source>
</evidence>
<evidence type="ECO:0000313" key="7">
    <source>
        <dbReference type="Proteomes" id="UP001183176"/>
    </source>
</evidence>
<dbReference type="InterPro" id="IPR001279">
    <property type="entry name" value="Metallo-B-lactamas"/>
</dbReference>
<accession>A0ABU2JIW5</accession>
<evidence type="ECO:0000256" key="3">
    <source>
        <dbReference type="ARBA" id="ARBA00022801"/>
    </source>
</evidence>
<feature type="domain" description="Metallo-beta-lactamase" evidence="5">
    <location>
        <begin position="17"/>
        <end position="205"/>
    </location>
</feature>
<comment type="caution">
    <text evidence="6">The sequence shown here is derived from an EMBL/GenBank/DDBJ whole genome shotgun (WGS) entry which is preliminary data.</text>
</comment>
<evidence type="ECO:0000259" key="5">
    <source>
        <dbReference type="SMART" id="SM00849"/>
    </source>
</evidence>
<gene>
    <name evidence="6" type="ORF">RM423_24005</name>
</gene>
<sequence>MRGSADVLVAGFPAVLGTNCWVVAPARGEQCVVIDPGIDAVSPLEDLLAEHRLHPVAVILTHGHYDHTWSVVPVCGARGIPAYIHPRDRAQLTQPGGVAGRPPGTPLLGRLDFSEPDDVRELVDGTAIELGPVRLQVAYAPGHTPGSVTFAAAGDGDDAKQLFSGDLLFAGSVGRTDLPGGSLVHHPCVSDLRWIADAPEVPPGHRPARLTRLMSGMRSARSGGCPGRADRRQG</sequence>
<evidence type="ECO:0000256" key="2">
    <source>
        <dbReference type="ARBA" id="ARBA00022723"/>
    </source>
</evidence>
<evidence type="ECO:0000256" key="4">
    <source>
        <dbReference type="ARBA" id="ARBA00022833"/>
    </source>
</evidence>
<dbReference type="CDD" id="cd06262">
    <property type="entry name" value="metallo-hydrolase-like_MBL-fold"/>
    <property type="match status" value="1"/>
</dbReference>
<proteinExistence type="predicted"/>
<comment type="cofactor">
    <cofactor evidence="1">
        <name>Zn(2+)</name>
        <dbReference type="ChEBI" id="CHEBI:29105"/>
    </cofactor>
</comment>
<dbReference type="Proteomes" id="UP001183176">
    <property type="component" value="Unassembled WGS sequence"/>
</dbReference>
<dbReference type="SMART" id="SM00849">
    <property type="entry name" value="Lactamase_B"/>
    <property type="match status" value="1"/>
</dbReference>
<keyword evidence="3" id="KW-0378">Hydrolase</keyword>
<dbReference type="InterPro" id="IPR036866">
    <property type="entry name" value="RibonucZ/Hydroxyglut_hydro"/>
</dbReference>
<dbReference type="InterPro" id="IPR051453">
    <property type="entry name" value="MBL_Glyoxalase_II"/>
</dbReference>
<evidence type="ECO:0000256" key="1">
    <source>
        <dbReference type="ARBA" id="ARBA00001947"/>
    </source>
</evidence>
<reference evidence="7" key="1">
    <citation type="submission" date="2023-07" db="EMBL/GenBank/DDBJ databases">
        <title>30 novel species of actinomycetes from the DSMZ collection.</title>
        <authorList>
            <person name="Nouioui I."/>
        </authorList>
    </citation>
    <scope>NUCLEOTIDE SEQUENCE [LARGE SCALE GENOMIC DNA]</scope>
    <source>
        <strain evidence="7">DSM 44399</strain>
    </source>
</reference>
<keyword evidence="7" id="KW-1185">Reference proteome</keyword>
<dbReference type="PANTHER" id="PTHR46233:SF3">
    <property type="entry name" value="HYDROXYACYLGLUTATHIONE HYDROLASE GLOC"/>
    <property type="match status" value="1"/>
</dbReference>
<keyword evidence="4" id="KW-0862">Zinc</keyword>
<keyword evidence="2" id="KW-0479">Metal-binding</keyword>